<comment type="caution">
    <text evidence="2">The sequence shown here is derived from an EMBL/GenBank/DDBJ whole genome shotgun (WGS) entry which is preliminary data.</text>
</comment>
<name>A0A9J6H368_HAELO</name>
<evidence type="ECO:0000256" key="1">
    <source>
        <dbReference type="SAM" id="MobiDB-lite"/>
    </source>
</evidence>
<feature type="region of interest" description="Disordered" evidence="1">
    <location>
        <begin position="1"/>
        <end position="26"/>
    </location>
</feature>
<proteinExistence type="predicted"/>
<sequence length="72" mass="7267">MCQDASSSLRRATEKTAPAEIAPKRLSNSWPRRAGHVIPASLVLPGGDAPLHQLAADTAISGGALTSGCGSS</sequence>
<reference evidence="2 3" key="1">
    <citation type="journal article" date="2020" name="Cell">
        <title>Large-Scale Comparative Analyses of Tick Genomes Elucidate Their Genetic Diversity and Vector Capacities.</title>
        <authorList>
            <consortium name="Tick Genome and Microbiome Consortium (TIGMIC)"/>
            <person name="Jia N."/>
            <person name="Wang J."/>
            <person name="Shi W."/>
            <person name="Du L."/>
            <person name="Sun Y."/>
            <person name="Zhan W."/>
            <person name="Jiang J.F."/>
            <person name="Wang Q."/>
            <person name="Zhang B."/>
            <person name="Ji P."/>
            <person name="Bell-Sakyi L."/>
            <person name="Cui X.M."/>
            <person name="Yuan T.T."/>
            <person name="Jiang B.G."/>
            <person name="Yang W.F."/>
            <person name="Lam T.T."/>
            <person name="Chang Q.C."/>
            <person name="Ding S.J."/>
            <person name="Wang X.J."/>
            <person name="Zhu J.G."/>
            <person name="Ruan X.D."/>
            <person name="Zhao L."/>
            <person name="Wei J.T."/>
            <person name="Ye R.Z."/>
            <person name="Que T.C."/>
            <person name="Du C.H."/>
            <person name="Zhou Y.H."/>
            <person name="Cheng J.X."/>
            <person name="Dai P.F."/>
            <person name="Guo W.B."/>
            <person name="Han X.H."/>
            <person name="Huang E.J."/>
            <person name="Li L.F."/>
            <person name="Wei W."/>
            <person name="Gao Y.C."/>
            <person name="Liu J.Z."/>
            <person name="Shao H.Z."/>
            <person name="Wang X."/>
            <person name="Wang C.C."/>
            <person name="Yang T.C."/>
            <person name="Huo Q.B."/>
            <person name="Li W."/>
            <person name="Chen H.Y."/>
            <person name="Chen S.E."/>
            <person name="Zhou L.G."/>
            <person name="Ni X.B."/>
            <person name="Tian J.H."/>
            <person name="Sheng Y."/>
            <person name="Liu T."/>
            <person name="Pan Y.S."/>
            <person name="Xia L.Y."/>
            <person name="Li J."/>
            <person name="Zhao F."/>
            <person name="Cao W.C."/>
        </authorList>
    </citation>
    <scope>NUCLEOTIDE SEQUENCE [LARGE SCALE GENOMIC DNA]</scope>
    <source>
        <strain evidence="2">HaeL-2018</strain>
    </source>
</reference>
<dbReference type="Proteomes" id="UP000821853">
    <property type="component" value="Chromosome 9"/>
</dbReference>
<dbReference type="AlphaFoldDB" id="A0A9J6H368"/>
<dbReference type="VEuPathDB" id="VectorBase:HLOH_048305"/>
<accession>A0A9J6H368</accession>
<evidence type="ECO:0000313" key="3">
    <source>
        <dbReference type="Proteomes" id="UP000821853"/>
    </source>
</evidence>
<keyword evidence="3" id="KW-1185">Reference proteome</keyword>
<protein>
    <submittedName>
        <fullName evidence="2">Uncharacterized protein</fullName>
    </submittedName>
</protein>
<organism evidence="2 3">
    <name type="scientific">Haemaphysalis longicornis</name>
    <name type="common">Bush tick</name>
    <dbReference type="NCBI Taxonomy" id="44386"/>
    <lineage>
        <taxon>Eukaryota</taxon>
        <taxon>Metazoa</taxon>
        <taxon>Ecdysozoa</taxon>
        <taxon>Arthropoda</taxon>
        <taxon>Chelicerata</taxon>
        <taxon>Arachnida</taxon>
        <taxon>Acari</taxon>
        <taxon>Parasitiformes</taxon>
        <taxon>Ixodida</taxon>
        <taxon>Ixodoidea</taxon>
        <taxon>Ixodidae</taxon>
        <taxon>Haemaphysalinae</taxon>
        <taxon>Haemaphysalis</taxon>
    </lineage>
</organism>
<gene>
    <name evidence="2" type="ORF">HPB48_008971</name>
</gene>
<evidence type="ECO:0000313" key="2">
    <source>
        <dbReference type="EMBL" id="KAH9381449.1"/>
    </source>
</evidence>
<feature type="compositionally biased region" description="Polar residues" evidence="1">
    <location>
        <begin position="1"/>
        <end position="10"/>
    </location>
</feature>
<dbReference type="EMBL" id="JABSTR010000011">
    <property type="protein sequence ID" value="KAH9381449.1"/>
    <property type="molecule type" value="Genomic_DNA"/>
</dbReference>